<name>I4DNA8_PAPXU</name>
<organism evidence="2">
    <name type="scientific">Papilio xuthus</name>
    <name type="common">Asian swallowtail butterfly</name>
    <dbReference type="NCBI Taxonomy" id="66420"/>
    <lineage>
        <taxon>Eukaryota</taxon>
        <taxon>Metazoa</taxon>
        <taxon>Ecdysozoa</taxon>
        <taxon>Arthropoda</taxon>
        <taxon>Hexapoda</taxon>
        <taxon>Insecta</taxon>
        <taxon>Pterygota</taxon>
        <taxon>Neoptera</taxon>
        <taxon>Endopterygota</taxon>
        <taxon>Lepidoptera</taxon>
        <taxon>Glossata</taxon>
        <taxon>Ditrysia</taxon>
        <taxon>Papilionoidea</taxon>
        <taxon>Papilionidae</taxon>
        <taxon>Papilioninae</taxon>
        <taxon>Papilio</taxon>
    </lineage>
</organism>
<reference evidence="2" key="1">
    <citation type="journal article" date="2012" name="BMC Biol.">
        <title>Comprehensive microarray-based analysis for stage-specific larval camouflage pattern-associated genes in the swallowtail butterfly, Papilio xuthus.</title>
        <authorList>
            <person name="Futahashi R."/>
            <person name="Shirataki H."/>
            <person name="Narita T."/>
            <person name="Mita K."/>
            <person name="Fujiwara H."/>
        </authorList>
    </citation>
    <scope>NUCLEOTIDE SEQUENCE</scope>
    <source>
        <tissue evidence="2">Epidermis</tissue>
    </source>
</reference>
<evidence type="ECO:0000313" key="2">
    <source>
        <dbReference type="EMBL" id="BAM19398.1"/>
    </source>
</evidence>
<feature type="non-terminal residue" evidence="2">
    <location>
        <position position="1"/>
    </location>
</feature>
<feature type="region of interest" description="Disordered" evidence="1">
    <location>
        <begin position="83"/>
        <end position="115"/>
    </location>
</feature>
<feature type="region of interest" description="Disordered" evidence="1">
    <location>
        <begin position="25"/>
        <end position="44"/>
    </location>
</feature>
<dbReference type="AlphaFoldDB" id="I4DNA8"/>
<proteinExistence type="evidence at transcript level"/>
<feature type="compositionally biased region" description="Low complexity" evidence="1">
    <location>
        <begin position="104"/>
        <end position="115"/>
    </location>
</feature>
<sequence>MISHSIVEQVAGDLELSECAARTRAAARSLPALEQREPGAAARAGAVRAAAPGARAAAAQAAGALSPRAGALQAPAVAAGVAGLPRLHSATQPRPRPRGDGSAPTVRPRTPVRTP</sequence>
<dbReference type="EMBL" id="AK402809">
    <property type="protein sequence ID" value="BAM19398.1"/>
    <property type="molecule type" value="mRNA"/>
</dbReference>
<evidence type="ECO:0000256" key="1">
    <source>
        <dbReference type="SAM" id="MobiDB-lite"/>
    </source>
</evidence>
<protein>
    <submittedName>
        <fullName evidence="2">Uncharacterized protein</fullName>
    </submittedName>
</protein>
<accession>I4DNA8</accession>